<sequence>EEKQTLPATHSVTHVLLFVTFIKTAKTRICVVFPGQCQCQAGWRENDHKCYYFSADTKTWWEANTFYCVARGANLVSIHSQEEEAFLSLYSKGSSKWIGLRNNPTEGGYSWSDGSALSHTHWGPGEPNNHEGREECVEMVSSTNGTYSWWNDLNCDPDSSSTCSACEATS</sequence>
<dbReference type="Gene3D" id="3.10.100.10">
    <property type="entry name" value="Mannose-Binding Protein A, subunit A"/>
    <property type="match status" value="1"/>
</dbReference>
<dbReference type="InterPro" id="IPR018378">
    <property type="entry name" value="C-type_lectin_CS"/>
</dbReference>
<dbReference type="InterPro" id="IPR016187">
    <property type="entry name" value="CTDL_fold"/>
</dbReference>
<reference evidence="4" key="2">
    <citation type="submission" date="2025-09" db="UniProtKB">
        <authorList>
            <consortium name="Ensembl"/>
        </authorList>
    </citation>
    <scope>IDENTIFICATION</scope>
</reference>
<keyword evidence="5" id="KW-1185">Reference proteome</keyword>
<proteinExistence type="predicted"/>
<evidence type="ECO:0000313" key="4">
    <source>
        <dbReference type="Ensembl" id="ENSHCOP00000016645.1"/>
    </source>
</evidence>
<dbReference type="OMA" id="AGWREND"/>
<protein>
    <recommendedName>
        <fullName evidence="3">C-type lectin domain-containing protein</fullName>
    </recommendedName>
</protein>
<dbReference type="STRING" id="109280.ENSHCOP00000016645"/>
<name>A0A3Q3DNJ2_HIPCM</name>
<dbReference type="Pfam" id="PF00059">
    <property type="entry name" value="Lectin_C"/>
    <property type="match status" value="1"/>
</dbReference>
<dbReference type="PROSITE" id="PS50041">
    <property type="entry name" value="C_TYPE_LECTIN_2"/>
    <property type="match status" value="1"/>
</dbReference>
<keyword evidence="1" id="KW-1015">Disulfide bond</keyword>
<keyword evidence="2" id="KW-0732">Signal</keyword>
<dbReference type="PROSITE" id="PS00615">
    <property type="entry name" value="C_TYPE_LECTIN_1"/>
    <property type="match status" value="1"/>
</dbReference>
<feature type="domain" description="C-type lectin" evidence="3">
    <location>
        <begin position="46"/>
        <end position="164"/>
    </location>
</feature>
<dbReference type="InterPro" id="IPR001304">
    <property type="entry name" value="C-type_lectin-like"/>
</dbReference>
<feature type="chain" id="PRO_5018582272" description="C-type lectin domain-containing protein" evidence="2">
    <location>
        <begin position="28"/>
        <end position="170"/>
    </location>
</feature>
<evidence type="ECO:0000256" key="1">
    <source>
        <dbReference type="ARBA" id="ARBA00023157"/>
    </source>
</evidence>
<dbReference type="SUPFAM" id="SSF56436">
    <property type="entry name" value="C-type lectin-like"/>
    <property type="match status" value="1"/>
</dbReference>
<dbReference type="InterPro" id="IPR050111">
    <property type="entry name" value="C-type_lectin/snaclec_domain"/>
</dbReference>
<dbReference type="InterPro" id="IPR016186">
    <property type="entry name" value="C-type_lectin-like/link_sf"/>
</dbReference>
<dbReference type="AlphaFoldDB" id="A0A3Q3DNJ2"/>
<dbReference type="Ensembl" id="ENSHCOT00000024822.1">
    <property type="protein sequence ID" value="ENSHCOP00000016645.1"/>
    <property type="gene ID" value="ENSHCOG00000020408.1"/>
</dbReference>
<reference evidence="4" key="1">
    <citation type="submission" date="2025-08" db="UniProtKB">
        <authorList>
            <consortium name="Ensembl"/>
        </authorList>
    </citation>
    <scope>IDENTIFICATION</scope>
</reference>
<dbReference type="PANTHER" id="PTHR22803">
    <property type="entry name" value="MANNOSE, PHOSPHOLIPASE, LECTIN RECEPTOR RELATED"/>
    <property type="match status" value="1"/>
</dbReference>
<feature type="signal peptide" evidence="2">
    <location>
        <begin position="1"/>
        <end position="27"/>
    </location>
</feature>
<organism evidence="4 5">
    <name type="scientific">Hippocampus comes</name>
    <name type="common">Tiger tail seahorse</name>
    <dbReference type="NCBI Taxonomy" id="109280"/>
    <lineage>
        <taxon>Eukaryota</taxon>
        <taxon>Metazoa</taxon>
        <taxon>Chordata</taxon>
        <taxon>Craniata</taxon>
        <taxon>Vertebrata</taxon>
        <taxon>Euteleostomi</taxon>
        <taxon>Actinopterygii</taxon>
        <taxon>Neopterygii</taxon>
        <taxon>Teleostei</taxon>
        <taxon>Neoteleostei</taxon>
        <taxon>Acanthomorphata</taxon>
        <taxon>Syngnathiaria</taxon>
        <taxon>Syngnathiformes</taxon>
        <taxon>Syngnathoidei</taxon>
        <taxon>Syngnathidae</taxon>
        <taxon>Hippocampus</taxon>
    </lineage>
</organism>
<dbReference type="Proteomes" id="UP000264820">
    <property type="component" value="Unplaced"/>
</dbReference>
<dbReference type="SMART" id="SM00034">
    <property type="entry name" value="CLECT"/>
    <property type="match status" value="1"/>
</dbReference>
<evidence type="ECO:0000259" key="3">
    <source>
        <dbReference type="PROSITE" id="PS50041"/>
    </source>
</evidence>
<accession>A0A3Q3DNJ2</accession>
<dbReference type="GeneTree" id="ENSGT01150000286973"/>
<evidence type="ECO:0000256" key="2">
    <source>
        <dbReference type="SAM" id="SignalP"/>
    </source>
</evidence>
<evidence type="ECO:0000313" key="5">
    <source>
        <dbReference type="Proteomes" id="UP000264820"/>
    </source>
</evidence>